<evidence type="ECO:0000313" key="2">
    <source>
        <dbReference type="EMBL" id="MBU2692712.1"/>
    </source>
</evidence>
<accession>A0A948S0Q4</accession>
<feature type="signal peptide" evidence="1">
    <location>
        <begin position="1"/>
        <end position="23"/>
    </location>
</feature>
<proteinExistence type="predicted"/>
<protein>
    <submittedName>
        <fullName evidence="2">DUF4198 domain-containing protein</fullName>
    </submittedName>
</protein>
<sequence>MGLWKQRALLILIFALLGSQAVAHDFWIEKTPEGFSLYRGHRSSSHPGEATIEYDPHSILEVLCSDEQGPLSPIEPEVVFPMRIGTGCRLIHVLFSSGYWTKTPYGTKNIPKTQVEHPLESWLSYESVKYIDSWNEDFIRPLTGHLELAPLSNPLLLGVGDKLRLLVTKNKVPVNGAVVTYDGKPRGLTGADGQINIRLRHPDLQLIQTTISWPLDSIEADTEIHTAALCFRMGEKP</sequence>
<evidence type="ECO:0000256" key="1">
    <source>
        <dbReference type="SAM" id="SignalP"/>
    </source>
</evidence>
<reference evidence="2" key="1">
    <citation type="submission" date="2021-05" db="EMBL/GenBank/DDBJ databases">
        <title>Energy efficiency and biological interactions define the core microbiome of deep oligotrophic groundwater.</title>
        <authorList>
            <person name="Mehrshad M."/>
            <person name="Lopez-Fernandez M."/>
            <person name="Bell E."/>
            <person name="Bernier-Latmani R."/>
            <person name="Bertilsson S."/>
            <person name="Dopson M."/>
        </authorList>
    </citation>
    <scope>NUCLEOTIDE SEQUENCE</scope>
    <source>
        <strain evidence="2">Modern_marine.mb.64</strain>
    </source>
</reference>
<organism evidence="2 3">
    <name type="scientific">Eiseniibacteriota bacterium</name>
    <dbReference type="NCBI Taxonomy" id="2212470"/>
    <lineage>
        <taxon>Bacteria</taxon>
        <taxon>Candidatus Eiseniibacteriota</taxon>
    </lineage>
</organism>
<name>A0A948S0Q4_UNCEI</name>
<evidence type="ECO:0000313" key="3">
    <source>
        <dbReference type="Proteomes" id="UP000777784"/>
    </source>
</evidence>
<comment type="caution">
    <text evidence="2">The sequence shown here is derived from an EMBL/GenBank/DDBJ whole genome shotgun (WGS) entry which is preliminary data.</text>
</comment>
<feature type="chain" id="PRO_5036957436" evidence="1">
    <location>
        <begin position="24"/>
        <end position="237"/>
    </location>
</feature>
<dbReference type="Proteomes" id="UP000777784">
    <property type="component" value="Unassembled WGS sequence"/>
</dbReference>
<keyword evidence="1" id="KW-0732">Signal</keyword>
<gene>
    <name evidence="2" type="ORF">KJ970_17485</name>
</gene>
<dbReference type="AlphaFoldDB" id="A0A948S0Q4"/>
<dbReference type="EMBL" id="JAHJDP010000099">
    <property type="protein sequence ID" value="MBU2692712.1"/>
    <property type="molecule type" value="Genomic_DNA"/>
</dbReference>